<dbReference type="Gene3D" id="3.30.1180.10">
    <property type="match status" value="1"/>
</dbReference>
<comment type="caution">
    <text evidence="3">The sequence shown here is derived from an EMBL/GenBank/DDBJ whole genome shotgun (WGS) entry which is preliminary data.</text>
</comment>
<dbReference type="Proteomes" id="UP001597307">
    <property type="component" value="Unassembled WGS sequence"/>
</dbReference>
<gene>
    <name evidence="3" type="ORF">ACFSFX_17350</name>
</gene>
<accession>A0ABW4QCB9</accession>
<keyword evidence="4" id="KW-1185">Reference proteome</keyword>
<dbReference type="Gene3D" id="3.40.50.10170">
    <property type="match status" value="1"/>
</dbReference>
<sequence>MRADKAVKSPAVKSSAVKSPPGQRVPVLTEPRPSAAEQEPRKPAKTGSPAWSAMRWLERLWVRPSGTRAAQEAAAPSRIAVVTDSAAAIPPEWLAAGGAARGVVVVPMPVMIAGRIFGEGTDDLTGPLSVALAEGAEVRTSRPSPGQFESVYRRLEADGATGILSVHLSGDLSGTTDAARWAAAAVSIPVEVLDCRTVGMAMGFGVAAAQAAARDGVDLAGASAVARAVCDSSTLRFLVPSLEQLRKGGRIGAAASMLGTLLSVKPILSVQEGRILPLEKVRSLPKATARLLDLVEADLAGRPGAVVAFHYFGNQPQVKELTQQLQERHPEVRTVLAQLPAVLAAHTGLGVIAIAVAGRIDDDDAEPSTPD</sequence>
<dbReference type="InterPro" id="IPR043168">
    <property type="entry name" value="DegV_C"/>
</dbReference>
<feature type="compositionally biased region" description="Low complexity" evidence="2">
    <location>
        <begin position="8"/>
        <end position="21"/>
    </location>
</feature>
<evidence type="ECO:0000256" key="2">
    <source>
        <dbReference type="SAM" id="MobiDB-lite"/>
    </source>
</evidence>
<dbReference type="Pfam" id="PF02645">
    <property type="entry name" value="DegV"/>
    <property type="match status" value="1"/>
</dbReference>
<name>A0ABW4QCB9_9MICC</name>
<dbReference type="NCBIfam" id="TIGR00762">
    <property type="entry name" value="DegV"/>
    <property type="match status" value="1"/>
</dbReference>
<proteinExistence type="predicted"/>
<keyword evidence="1" id="KW-0446">Lipid-binding</keyword>
<dbReference type="PROSITE" id="PS51482">
    <property type="entry name" value="DEGV"/>
    <property type="match status" value="1"/>
</dbReference>
<dbReference type="RefSeq" id="WP_343882015.1">
    <property type="nucleotide sequence ID" value="NZ_BAAAIJ010000059.1"/>
</dbReference>
<dbReference type="EMBL" id="JBHUGA010000067">
    <property type="protein sequence ID" value="MFD1848354.1"/>
    <property type="molecule type" value="Genomic_DNA"/>
</dbReference>
<dbReference type="SUPFAM" id="SSF82549">
    <property type="entry name" value="DAK1/DegV-like"/>
    <property type="match status" value="1"/>
</dbReference>
<evidence type="ECO:0000313" key="4">
    <source>
        <dbReference type="Proteomes" id="UP001597307"/>
    </source>
</evidence>
<reference evidence="4" key="1">
    <citation type="journal article" date="2019" name="Int. J. Syst. Evol. Microbiol.">
        <title>The Global Catalogue of Microorganisms (GCM) 10K type strain sequencing project: providing services to taxonomists for standard genome sequencing and annotation.</title>
        <authorList>
            <consortium name="The Broad Institute Genomics Platform"/>
            <consortium name="The Broad Institute Genome Sequencing Center for Infectious Disease"/>
            <person name="Wu L."/>
            <person name="Ma J."/>
        </authorList>
    </citation>
    <scope>NUCLEOTIDE SEQUENCE [LARGE SCALE GENOMIC DNA]</scope>
    <source>
        <strain evidence="4">JCM 11496</strain>
    </source>
</reference>
<organism evidence="3 4">
    <name type="scientific">Arthrobacter flavus</name>
    <dbReference type="NCBI Taxonomy" id="95172"/>
    <lineage>
        <taxon>Bacteria</taxon>
        <taxon>Bacillati</taxon>
        <taxon>Actinomycetota</taxon>
        <taxon>Actinomycetes</taxon>
        <taxon>Micrococcales</taxon>
        <taxon>Micrococcaceae</taxon>
        <taxon>Arthrobacter</taxon>
    </lineage>
</organism>
<feature type="region of interest" description="Disordered" evidence="2">
    <location>
        <begin position="1"/>
        <end position="49"/>
    </location>
</feature>
<evidence type="ECO:0000313" key="3">
    <source>
        <dbReference type="EMBL" id="MFD1848354.1"/>
    </source>
</evidence>
<dbReference type="PANTHER" id="PTHR33434:SF2">
    <property type="entry name" value="FATTY ACID-BINDING PROTEIN TM_1468"/>
    <property type="match status" value="1"/>
</dbReference>
<evidence type="ECO:0000256" key="1">
    <source>
        <dbReference type="ARBA" id="ARBA00023121"/>
    </source>
</evidence>
<dbReference type="PANTHER" id="PTHR33434">
    <property type="entry name" value="DEGV DOMAIN-CONTAINING PROTEIN DR_1986-RELATED"/>
    <property type="match status" value="1"/>
</dbReference>
<protein>
    <submittedName>
        <fullName evidence="3">DegV family protein</fullName>
    </submittedName>
</protein>
<dbReference type="InterPro" id="IPR050270">
    <property type="entry name" value="DegV_domain_contain"/>
</dbReference>
<dbReference type="InterPro" id="IPR003797">
    <property type="entry name" value="DegV"/>
</dbReference>